<protein>
    <recommendedName>
        <fullName evidence="6">Capping alpha-like subunit</fullName>
    </recommendedName>
</protein>
<dbReference type="PANTHER" id="PTHR10653:SF0">
    <property type="entry name" value="F-ACTIN-CAPPING PROTEIN SUBUNIT ALPHA"/>
    <property type="match status" value="1"/>
</dbReference>
<dbReference type="GO" id="GO:0030036">
    <property type="term" value="P:actin cytoskeleton organization"/>
    <property type="evidence" value="ECO:0007669"/>
    <property type="project" value="TreeGrafter"/>
</dbReference>
<dbReference type="SUPFAM" id="SSF90096">
    <property type="entry name" value="Subunits of heterodimeric actin filament capping protein Capz"/>
    <property type="match status" value="1"/>
</dbReference>
<gene>
    <name evidence="4" type="ORF">TGRH88_022470</name>
</gene>
<evidence type="ECO:0000256" key="3">
    <source>
        <dbReference type="SAM" id="MobiDB-lite"/>
    </source>
</evidence>
<comment type="caution">
    <text evidence="4">The sequence shown here is derived from an EMBL/GenBank/DDBJ whole genome shotgun (WGS) entry which is preliminary data.</text>
</comment>
<evidence type="ECO:0008006" key="6">
    <source>
        <dbReference type="Google" id="ProtNLM"/>
    </source>
</evidence>
<feature type="compositionally biased region" description="Basic and acidic residues" evidence="3">
    <location>
        <begin position="389"/>
        <end position="401"/>
    </location>
</feature>
<dbReference type="InterPro" id="IPR042276">
    <property type="entry name" value="CapZ_alpha/beta_2"/>
</dbReference>
<accession>A0A7J6KHE8</accession>
<reference evidence="4 5" key="1">
    <citation type="submission" date="2020-03" db="EMBL/GenBank/DDBJ databases">
        <title>Genome sequence of Toxoplasma gondii RH-88 strain.</title>
        <authorList>
            <person name="Lorenzi H.A."/>
            <person name="Venepally P."/>
            <person name="Rozenberg A."/>
            <person name="Sibley D."/>
        </authorList>
    </citation>
    <scope>NUCLEOTIDE SEQUENCE [LARGE SCALE GENOMIC DNA]</scope>
    <source>
        <strain evidence="4 5">RH-88</strain>
    </source>
</reference>
<dbReference type="InterPro" id="IPR002189">
    <property type="entry name" value="CapZ_alpha"/>
</dbReference>
<dbReference type="Proteomes" id="UP000557509">
    <property type="component" value="Unassembled WGS sequence"/>
</dbReference>
<dbReference type="GO" id="GO:0030863">
    <property type="term" value="C:cortical cytoskeleton"/>
    <property type="evidence" value="ECO:0007669"/>
    <property type="project" value="TreeGrafter"/>
</dbReference>
<dbReference type="Gene3D" id="3.90.1150.210">
    <property type="entry name" value="F-actin capping protein, beta subunit"/>
    <property type="match status" value="1"/>
</dbReference>
<feature type="compositionally biased region" description="Low complexity" evidence="3">
    <location>
        <begin position="259"/>
        <end position="270"/>
    </location>
</feature>
<evidence type="ECO:0000313" key="4">
    <source>
        <dbReference type="EMBL" id="KAF4645971.1"/>
    </source>
</evidence>
<dbReference type="InterPro" id="IPR042489">
    <property type="entry name" value="CapZ_alpha_1"/>
</dbReference>
<evidence type="ECO:0000256" key="2">
    <source>
        <dbReference type="ARBA" id="ARBA00023203"/>
    </source>
</evidence>
<keyword evidence="5" id="KW-1185">Reference proteome</keyword>
<feature type="region of interest" description="Disordered" evidence="3">
    <location>
        <begin position="247"/>
        <end position="274"/>
    </location>
</feature>
<dbReference type="GO" id="GO:0008290">
    <property type="term" value="C:F-actin capping protein complex"/>
    <property type="evidence" value="ECO:0007669"/>
    <property type="project" value="InterPro"/>
</dbReference>
<dbReference type="GO" id="GO:0051016">
    <property type="term" value="P:barbed-end actin filament capping"/>
    <property type="evidence" value="ECO:0007669"/>
    <property type="project" value="InterPro"/>
</dbReference>
<keyword evidence="2" id="KW-0009">Actin-binding</keyword>
<name>A0A7J6KHE8_TOXGO</name>
<feature type="region of interest" description="Disordered" evidence="3">
    <location>
        <begin position="360"/>
        <end position="401"/>
    </location>
</feature>
<dbReference type="Gene3D" id="3.30.1140.60">
    <property type="entry name" value="F-actin capping protein, alpha subunit"/>
    <property type="match status" value="1"/>
</dbReference>
<dbReference type="InterPro" id="IPR037282">
    <property type="entry name" value="CapZ_alpha/beta"/>
</dbReference>
<evidence type="ECO:0000256" key="1">
    <source>
        <dbReference type="ARBA" id="ARBA00022467"/>
    </source>
</evidence>
<keyword evidence="1" id="KW-0117">Actin capping</keyword>
<dbReference type="GO" id="GO:0051015">
    <property type="term" value="F:actin filament binding"/>
    <property type="evidence" value="ECO:0007669"/>
    <property type="project" value="TreeGrafter"/>
</dbReference>
<dbReference type="EMBL" id="JAAUHK010000186">
    <property type="protein sequence ID" value="KAF4645971.1"/>
    <property type="molecule type" value="Genomic_DNA"/>
</dbReference>
<dbReference type="AlphaFoldDB" id="A0A7J6KHE8"/>
<organism evidence="4 5">
    <name type="scientific">Toxoplasma gondii</name>
    <dbReference type="NCBI Taxonomy" id="5811"/>
    <lineage>
        <taxon>Eukaryota</taxon>
        <taxon>Sar</taxon>
        <taxon>Alveolata</taxon>
        <taxon>Apicomplexa</taxon>
        <taxon>Conoidasida</taxon>
        <taxon>Coccidia</taxon>
        <taxon>Eucoccidiorida</taxon>
        <taxon>Eimeriorina</taxon>
        <taxon>Sarcocystidae</taxon>
        <taxon>Toxoplasma</taxon>
    </lineage>
</organism>
<sequence length="481" mass="53762">MPKRQRGSRCVQLPVCLPVPATTKRLNATETAEKPWITMLLLREGTALIEKPFRKAKNFYTHAPLLTLSAGVDAPRSNVEEDSGDAETLAKTRCIVRFFANNSPPDQLKSVVEDCEMLAADGNLMDYDFLEGVLETAHDETLALFAFAPGEGQPVVQGIMCREGKLGDNVYLYPPAKLTVTISHSTCALLLPPRPASPSCFPEELEPYRQALEDTFSCYVGLRYSDDSVEPRRSAVRTRHASAVYSRVLSENEKETTEASDASSSGESDTYVPPQSSSAVAFVKEGGGKVYKLTAAMSLRHSNAESCWAAARTSYWEVYFSVATQRLVIEGEVRLRSHTCEDWNAQVDYRRRFVSREAAARKGETVGTDNSEEREQKNGNDTPQTAEHLPPEARAKGVSEKHGKRVADWQEGLYVENCRDVEDPTALARHVIEFIKTKETEVLSDEKHYFHVYVPDTLRSLRRVLSLTGRSFDWQQQSLQL</sequence>
<proteinExistence type="predicted"/>
<evidence type="ECO:0000313" key="5">
    <source>
        <dbReference type="Proteomes" id="UP000557509"/>
    </source>
</evidence>
<dbReference type="PANTHER" id="PTHR10653">
    <property type="entry name" value="F-ACTIN-CAPPING PROTEIN SUBUNIT ALPHA"/>
    <property type="match status" value="1"/>
</dbReference>
<dbReference type="Pfam" id="PF01267">
    <property type="entry name" value="F-actin_cap_A"/>
    <property type="match status" value="1"/>
</dbReference>
<dbReference type="VEuPathDB" id="ToxoDB:TGME49_208390"/>